<dbReference type="PANTHER" id="PTHR40940:SF2">
    <property type="entry name" value="BATD"/>
    <property type="match status" value="1"/>
</dbReference>
<feature type="transmembrane region" description="Helical" evidence="1">
    <location>
        <begin position="460"/>
        <end position="476"/>
    </location>
</feature>
<keyword evidence="1" id="KW-0472">Membrane</keyword>
<name>A0AB73N1J9_9LEPT</name>
<dbReference type="PANTHER" id="PTHR40940">
    <property type="entry name" value="PROTEIN BATD-RELATED"/>
    <property type="match status" value="1"/>
</dbReference>
<keyword evidence="1" id="KW-0812">Transmembrane</keyword>
<accession>A0AB73N1J9</accession>
<protein>
    <submittedName>
        <fullName evidence="2">Aerotolerance regulator BatD</fullName>
    </submittedName>
</protein>
<keyword evidence="1" id="KW-1133">Transmembrane helix</keyword>
<evidence type="ECO:0000313" key="2">
    <source>
        <dbReference type="EMBL" id="ONF93032.1"/>
    </source>
</evidence>
<comment type="caution">
    <text evidence="2">The sequence shown here is derived from an EMBL/GenBank/DDBJ whole genome shotgun (WGS) entry which is preliminary data.</text>
</comment>
<dbReference type="EMBL" id="MTSU01000007">
    <property type="protein sequence ID" value="ONF93032.1"/>
    <property type="molecule type" value="Genomic_DNA"/>
</dbReference>
<dbReference type="InterPro" id="IPR025738">
    <property type="entry name" value="BatD"/>
</dbReference>
<dbReference type="Proteomes" id="UP000189337">
    <property type="component" value="Unassembled WGS sequence"/>
</dbReference>
<evidence type="ECO:0000256" key="1">
    <source>
        <dbReference type="SAM" id="Phobius"/>
    </source>
</evidence>
<reference evidence="2 3" key="1">
    <citation type="submission" date="2017-01" db="EMBL/GenBank/DDBJ databases">
        <title>Comparative genomic analysis of Brazilian Leptospira santarosai.</title>
        <authorList>
            <person name="Moreno L.Z."/>
            <person name="Miraglia F."/>
            <person name="Kremer F.S."/>
            <person name="Eslabao M.R."/>
            <person name="Lilenbaum W."/>
            <person name="Dellagostin O.A."/>
            <person name="Moreno A.M."/>
        </authorList>
    </citation>
    <scope>NUCLEOTIDE SEQUENCE [LARGE SCALE GENOMIC DNA]</scope>
    <source>
        <strain evidence="2 3">M52/8-19</strain>
    </source>
</reference>
<feature type="transmembrane region" description="Helical" evidence="1">
    <location>
        <begin position="434"/>
        <end position="453"/>
    </location>
</feature>
<sequence>MVRFFSILTFLFWVGSLAAEETKFYVTRNTFHLGEESYAVFEMDMGSGFSIPQNSFSSGDVSVFYAGSEENTTIVNFQVFRKRLLKFRIKVSKQGVFTLPRMSIEVNGKKFSPDPPQIQVLERTKTARRSGSFFDRFFQFEEEDLPENADLKVIFQTSKQEAWIGEPIVGYFTLYYRDVRKPYFDRNPADSIRFPYFRSEVISGVAVKVPDQVLYEGNIYDIAVYNKEIYSLIPLRAGEFHLGKTTFSLEGQLQSYFDMKTVTTTPNRIRVKELPKFEGDFGGGVGEFKARVEIENDPNTIEEGDTLYLRVVVEGEGNLSSVVEPLSACKEGKGCSSEFTLYDTSKSWKFTELKNGGYGFYSVARFEYGIPMKTIGVWSREPREFVFFNPDSGSYKTISLRIPSVNVLPSTRPKADSEDAEFSNSISEKRKIQILFFSLGFLFVAIVSIWFHFRKSDSTFLISLPILFPIFGVPILKELDLQTGTKRGFVLRRFLLSKGISETDVSFLVEISGAESGYSEFALRLNPKDKRTLLRIANRILKHIKERDLYERRN</sequence>
<dbReference type="AlphaFoldDB" id="A0AB73N1J9"/>
<gene>
    <name evidence="2" type="ORF">BWD14_09450</name>
</gene>
<organism evidence="2 3">
    <name type="scientific">Leptospira santarosai</name>
    <dbReference type="NCBI Taxonomy" id="28183"/>
    <lineage>
        <taxon>Bacteria</taxon>
        <taxon>Pseudomonadati</taxon>
        <taxon>Spirochaetota</taxon>
        <taxon>Spirochaetia</taxon>
        <taxon>Leptospirales</taxon>
        <taxon>Leptospiraceae</taxon>
        <taxon>Leptospira</taxon>
    </lineage>
</organism>
<evidence type="ECO:0000313" key="3">
    <source>
        <dbReference type="Proteomes" id="UP000189337"/>
    </source>
</evidence>
<proteinExistence type="predicted"/>